<proteinExistence type="inferred from homology"/>
<feature type="transmembrane region" description="Helical" evidence="11">
    <location>
        <begin position="53"/>
        <end position="70"/>
    </location>
</feature>
<comment type="similarity">
    <text evidence="2">Belongs to the monovalent cation:proton antiporter 2 (CPA2) transporter (TC 2.A.37) family.</text>
</comment>
<dbReference type="RefSeq" id="WP_056945742.1">
    <property type="nucleotide sequence ID" value="NZ_AZCV01000004.1"/>
</dbReference>
<dbReference type="Pfam" id="PF00999">
    <property type="entry name" value="Na_H_Exchanger"/>
    <property type="match status" value="1"/>
</dbReference>
<evidence type="ECO:0000256" key="6">
    <source>
        <dbReference type="ARBA" id="ARBA00022989"/>
    </source>
</evidence>
<dbReference type="GO" id="GO:0006814">
    <property type="term" value="P:sodium ion transport"/>
    <property type="evidence" value="ECO:0007669"/>
    <property type="project" value="UniProtKB-KW"/>
</dbReference>
<reference evidence="13 14" key="1">
    <citation type="journal article" date="2015" name="Genome Announc.">
        <title>Expanding the biotechnology potential of lactobacilli through comparative genomics of 213 strains and associated genera.</title>
        <authorList>
            <person name="Sun Z."/>
            <person name="Harris H.M."/>
            <person name="McCann A."/>
            <person name="Guo C."/>
            <person name="Argimon S."/>
            <person name="Zhang W."/>
            <person name="Yang X."/>
            <person name="Jeffery I.B."/>
            <person name="Cooney J.C."/>
            <person name="Kagawa T.F."/>
            <person name="Liu W."/>
            <person name="Song Y."/>
            <person name="Salvetti E."/>
            <person name="Wrobel A."/>
            <person name="Rasinkangas P."/>
            <person name="Parkhill J."/>
            <person name="Rea M.C."/>
            <person name="O'Sullivan O."/>
            <person name="Ritari J."/>
            <person name="Douillard F.P."/>
            <person name="Paul Ross R."/>
            <person name="Yang R."/>
            <person name="Briner A.E."/>
            <person name="Felis G.E."/>
            <person name="de Vos W.M."/>
            <person name="Barrangou R."/>
            <person name="Klaenhammer T.R."/>
            <person name="Caufield P.W."/>
            <person name="Cui Y."/>
            <person name="Zhang H."/>
            <person name="O'Toole P.W."/>
        </authorList>
    </citation>
    <scope>NUCLEOTIDE SEQUENCE [LARGE SCALE GENOMIC DNA]</scope>
    <source>
        <strain evidence="13 14">DSM 20534</strain>
    </source>
</reference>
<keyword evidence="10" id="KW-0739">Sodium transport</keyword>
<keyword evidence="9 11" id="KW-0472">Membrane</keyword>
<dbReference type="InterPro" id="IPR038770">
    <property type="entry name" value="Na+/solute_symporter_sf"/>
</dbReference>
<feature type="transmembrane region" description="Helical" evidence="11">
    <location>
        <begin position="144"/>
        <end position="167"/>
    </location>
</feature>
<feature type="transmembrane region" description="Helical" evidence="11">
    <location>
        <begin position="262"/>
        <end position="286"/>
    </location>
</feature>
<sequence length="382" mass="41035">MEFIGSLIVILLTTSLLGQIFVRLNLPAVIGQLLAGIILGPALLGFIKPGETIDLFAELGVILLMFLAGIESDLGLLKKFFKPSMTVALLGVLFPVVFIGIATSLFGMNLLESLFIGIVFAATSVSISVEVLKDFDEMSSKSGTTILGAAVVDDILAVIVLSLFTTFSHEGSSGPTDSLLFNTILEITYFIVVWFIFKFVAPYVMRWAERLELDFSVVIASLILAFGMAFAADLVGLSAVVGAFFGGLAIRQTPQFKEVQNAVSAIGYSVFIPVFFTSIGLSMTFTGIGKNIWLIVLLSVLALLTKFYGGTIGAQLFKFSKRDANVVGSGMISRGEMALIIAQIGIGAHLFPQSVYSSVIIVIILTTLLSPFIMNYFIKKEA</sequence>
<dbReference type="GO" id="GO:1902600">
    <property type="term" value="P:proton transmembrane transport"/>
    <property type="evidence" value="ECO:0007669"/>
    <property type="project" value="InterPro"/>
</dbReference>
<feature type="transmembrane region" description="Helical" evidence="11">
    <location>
        <begin position="85"/>
        <end position="107"/>
    </location>
</feature>
<dbReference type="AlphaFoldDB" id="A0A0R1GUQ4"/>
<evidence type="ECO:0000256" key="5">
    <source>
        <dbReference type="ARBA" id="ARBA00022692"/>
    </source>
</evidence>
<comment type="caution">
    <text evidence="13">The sequence shown here is derived from an EMBL/GenBank/DDBJ whole genome shotgun (WGS) entry which is preliminary data.</text>
</comment>
<dbReference type="GO" id="GO:0016020">
    <property type="term" value="C:membrane"/>
    <property type="evidence" value="ECO:0007669"/>
    <property type="project" value="UniProtKB-SubCell"/>
</dbReference>
<evidence type="ECO:0000256" key="9">
    <source>
        <dbReference type="ARBA" id="ARBA00023136"/>
    </source>
</evidence>
<evidence type="ECO:0000256" key="10">
    <source>
        <dbReference type="ARBA" id="ARBA00023201"/>
    </source>
</evidence>
<dbReference type="GO" id="GO:0015297">
    <property type="term" value="F:antiporter activity"/>
    <property type="evidence" value="ECO:0007669"/>
    <property type="project" value="UniProtKB-KW"/>
</dbReference>
<dbReference type="InterPro" id="IPR006153">
    <property type="entry name" value="Cation/H_exchanger_TM"/>
</dbReference>
<evidence type="ECO:0000256" key="8">
    <source>
        <dbReference type="ARBA" id="ARBA00023065"/>
    </source>
</evidence>
<dbReference type="PATRIC" id="fig|1423722.3.peg.1227"/>
<evidence type="ECO:0000256" key="2">
    <source>
        <dbReference type="ARBA" id="ARBA00005551"/>
    </source>
</evidence>
<feature type="transmembrane region" description="Helical" evidence="11">
    <location>
        <begin position="179"/>
        <end position="197"/>
    </location>
</feature>
<keyword evidence="8" id="KW-0406">Ion transport</keyword>
<keyword evidence="7" id="KW-0915">Sodium</keyword>
<feature type="transmembrane region" description="Helical" evidence="11">
    <location>
        <begin position="358"/>
        <end position="378"/>
    </location>
</feature>
<evidence type="ECO:0000256" key="3">
    <source>
        <dbReference type="ARBA" id="ARBA00022448"/>
    </source>
</evidence>
<feature type="transmembrane region" description="Helical" evidence="11">
    <location>
        <begin position="114"/>
        <end position="132"/>
    </location>
</feature>
<gene>
    <name evidence="13" type="ORF">FC62_GL001204</name>
</gene>
<feature type="transmembrane region" description="Helical" evidence="11">
    <location>
        <begin position="28"/>
        <end position="46"/>
    </location>
</feature>
<evidence type="ECO:0000313" key="14">
    <source>
        <dbReference type="Proteomes" id="UP000050909"/>
    </source>
</evidence>
<evidence type="ECO:0000256" key="11">
    <source>
        <dbReference type="SAM" id="Phobius"/>
    </source>
</evidence>
<dbReference type="EMBL" id="AZCV01000004">
    <property type="protein sequence ID" value="KRK37592.1"/>
    <property type="molecule type" value="Genomic_DNA"/>
</dbReference>
<evidence type="ECO:0000313" key="13">
    <source>
        <dbReference type="EMBL" id="KRK37592.1"/>
    </source>
</evidence>
<dbReference type="Gene3D" id="1.20.1530.20">
    <property type="match status" value="1"/>
</dbReference>
<dbReference type="PANTHER" id="PTHR43562:SF3">
    <property type="entry name" value="SODIUM ION_PROTON EXCHANGER (EUROFUNG)"/>
    <property type="match status" value="1"/>
</dbReference>
<evidence type="ECO:0000256" key="7">
    <source>
        <dbReference type="ARBA" id="ARBA00023053"/>
    </source>
</evidence>
<feature type="domain" description="Cation/H+ exchanger transmembrane" evidence="12">
    <location>
        <begin position="14"/>
        <end position="372"/>
    </location>
</feature>
<feature type="transmembrane region" description="Helical" evidence="11">
    <location>
        <begin position="292"/>
        <end position="314"/>
    </location>
</feature>
<keyword evidence="6 11" id="KW-1133">Transmembrane helix</keyword>
<dbReference type="PANTHER" id="PTHR43562">
    <property type="entry name" value="NAPA-TYPE SODIUM/HYDROGEN ANTIPORTER"/>
    <property type="match status" value="1"/>
</dbReference>
<keyword evidence="4" id="KW-0050">Antiport</keyword>
<keyword evidence="3" id="KW-0813">Transport</keyword>
<keyword evidence="14" id="KW-1185">Reference proteome</keyword>
<organism evidence="13 14">
    <name type="scientific">Amylolactobacillus amylotrophicus DSM 20534</name>
    <dbReference type="NCBI Taxonomy" id="1423722"/>
    <lineage>
        <taxon>Bacteria</taxon>
        <taxon>Bacillati</taxon>
        <taxon>Bacillota</taxon>
        <taxon>Bacilli</taxon>
        <taxon>Lactobacillales</taxon>
        <taxon>Lactobacillaceae</taxon>
        <taxon>Amylolactobacillus</taxon>
    </lineage>
</organism>
<name>A0A0R1GUQ4_9LACO</name>
<comment type="subcellular location">
    <subcellularLocation>
        <location evidence="1">Membrane</location>
        <topology evidence="1">Multi-pass membrane protein</topology>
    </subcellularLocation>
</comment>
<feature type="transmembrane region" description="Helical" evidence="11">
    <location>
        <begin position="217"/>
        <end position="250"/>
    </location>
</feature>
<evidence type="ECO:0000256" key="4">
    <source>
        <dbReference type="ARBA" id="ARBA00022449"/>
    </source>
</evidence>
<dbReference type="Proteomes" id="UP000050909">
    <property type="component" value="Unassembled WGS sequence"/>
</dbReference>
<protein>
    <submittedName>
        <fullName evidence="13">Kef-type K+ transport system</fullName>
    </submittedName>
</protein>
<keyword evidence="5 11" id="KW-0812">Transmembrane</keyword>
<accession>A0A0R1GUQ4</accession>
<evidence type="ECO:0000256" key="1">
    <source>
        <dbReference type="ARBA" id="ARBA00004141"/>
    </source>
</evidence>
<evidence type="ECO:0000259" key="12">
    <source>
        <dbReference type="Pfam" id="PF00999"/>
    </source>
</evidence>